<evidence type="ECO:0000313" key="1">
    <source>
        <dbReference type="EMBL" id="MBB6211708.1"/>
    </source>
</evidence>
<reference evidence="1 2" key="1">
    <citation type="submission" date="2020-08" db="EMBL/GenBank/DDBJ databases">
        <title>Genomic Encyclopedia of Type Strains, Phase IV (KMG-IV): sequencing the most valuable type-strain genomes for metagenomic binning, comparative biology and taxonomic classification.</title>
        <authorList>
            <person name="Goeker M."/>
        </authorList>
    </citation>
    <scope>NUCLEOTIDE SEQUENCE [LARGE SCALE GENOMIC DNA]</scope>
    <source>
        <strain evidence="1 2">DSM 11590</strain>
    </source>
</reference>
<dbReference type="Proteomes" id="UP000544872">
    <property type="component" value="Unassembled WGS sequence"/>
</dbReference>
<dbReference type="EMBL" id="JACIIX010000013">
    <property type="protein sequence ID" value="MBB6211708.1"/>
    <property type="molecule type" value="Genomic_DNA"/>
</dbReference>
<sequence length="145" mass="15158">MVEITLAAMALAAAQTMATAGLEEVTKDLYGGLKRTLKDRFRIGAAVEALEEAPQDADTQDFVAKKLETSGALSDAEVLQALDALKAALLALPERATPQTAILIEAIRAHTFTFTNVHATGGASIVVKGVEVTGALHMENVTARG</sequence>
<proteinExistence type="predicted"/>
<name>A0A7W9ZIL2_NOVIT</name>
<protein>
    <submittedName>
        <fullName evidence="1">Uncharacterized protein</fullName>
    </submittedName>
</protein>
<comment type="caution">
    <text evidence="1">The sequence shown here is derived from an EMBL/GenBank/DDBJ whole genome shotgun (WGS) entry which is preliminary data.</text>
</comment>
<dbReference type="RefSeq" id="WP_184264723.1">
    <property type="nucleotide sequence ID" value="NZ_JACIIX010000013.1"/>
</dbReference>
<organism evidence="1 2">
    <name type="scientific">Novispirillum itersonii</name>
    <name type="common">Aquaspirillum itersonii</name>
    <dbReference type="NCBI Taxonomy" id="189"/>
    <lineage>
        <taxon>Bacteria</taxon>
        <taxon>Pseudomonadati</taxon>
        <taxon>Pseudomonadota</taxon>
        <taxon>Alphaproteobacteria</taxon>
        <taxon>Rhodospirillales</taxon>
        <taxon>Novispirillaceae</taxon>
        <taxon>Novispirillum</taxon>
    </lineage>
</organism>
<keyword evidence="2" id="KW-1185">Reference proteome</keyword>
<accession>A0A7W9ZIL2</accession>
<dbReference type="AlphaFoldDB" id="A0A7W9ZIL2"/>
<evidence type="ECO:0000313" key="2">
    <source>
        <dbReference type="Proteomes" id="UP000544872"/>
    </source>
</evidence>
<gene>
    <name evidence="1" type="ORF">FHS48_003151</name>
</gene>